<dbReference type="CDD" id="cd00121">
    <property type="entry name" value="MATH"/>
    <property type="match status" value="1"/>
</dbReference>
<dbReference type="EMBL" id="JAUESC010000386">
    <property type="protein sequence ID" value="KAK0576128.1"/>
    <property type="molecule type" value="Genomic_DNA"/>
</dbReference>
<evidence type="ECO:0000259" key="5">
    <source>
        <dbReference type="PROSITE" id="PS51752"/>
    </source>
</evidence>
<feature type="domain" description="Jacalin-type lectin" evidence="5">
    <location>
        <begin position="695"/>
        <end position="842"/>
    </location>
</feature>
<dbReference type="SUPFAM" id="SSF49599">
    <property type="entry name" value="TRAF domain-like"/>
    <property type="match status" value="1"/>
</dbReference>
<reference evidence="6" key="1">
    <citation type="journal article" date="2022" name="Plant J.">
        <title>Strategies of tolerance reflected in two North American maple genomes.</title>
        <authorList>
            <person name="McEvoy S.L."/>
            <person name="Sezen U.U."/>
            <person name="Trouern-Trend A."/>
            <person name="McMahon S.M."/>
            <person name="Schaberg P.G."/>
            <person name="Yang J."/>
            <person name="Wegrzyn J.L."/>
            <person name="Swenson N.G."/>
        </authorList>
    </citation>
    <scope>NUCLEOTIDE SEQUENCE</scope>
    <source>
        <strain evidence="6">NS2018</strain>
    </source>
</reference>
<dbReference type="InterPro" id="IPR036404">
    <property type="entry name" value="Jacalin-like_lectin_dom_sf"/>
</dbReference>
<dbReference type="CDD" id="cd09612">
    <property type="entry name" value="Jacalin"/>
    <property type="match status" value="3"/>
</dbReference>
<dbReference type="InterPro" id="IPR033734">
    <property type="entry name" value="Jacalin-like_lectin_dom_plant"/>
</dbReference>
<dbReference type="InterPro" id="IPR002083">
    <property type="entry name" value="MATH/TRAF_dom"/>
</dbReference>
<evidence type="ECO:0000256" key="2">
    <source>
        <dbReference type="ARBA" id="ARBA00022734"/>
    </source>
</evidence>
<name>A0AA39RKY9_ACESA</name>
<dbReference type="PROSITE" id="PS50144">
    <property type="entry name" value="MATH"/>
    <property type="match status" value="1"/>
</dbReference>
<evidence type="ECO:0000259" key="4">
    <source>
        <dbReference type="PROSITE" id="PS50144"/>
    </source>
</evidence>
<gene>
    <name evidence="6" type="ORF">LWI29_012329</name>
</gene>
<feature type="domain" description="Jacalin-type lectin" evidence="5">
    <location>
        <begin position="193"/>
        <end position="336"/>
    </location>
</feature>
<dbReference type="InterPro" id="IPR001229">
    <property type="entry name" value="Jacalin-like_lectin_dom"/>
</dbReference>
<keyword evidence="3" id="KW-0677">Repeat</keyword>
<comment type="similarity">
    <text evidence="1">Belongs to the jacalin lectin family.</text>
</comment>
<dbReference type="GO" id="GO:0030246">
    <property type="term" value="F:carbohydrate binding"/>
    <property type="evidence" value="ECO:0007669"/>
    <property type="project" value="UniProtKB-KW"/>
</dbReference>
<accession>A0AA39RKY9</accession>
<feature type="domain" description="MATH" evidence="4">
    <location>
        <begin position="358"/>
        <end position="497"/>
    </location>
</feature>
<dbReference type="PROSITE" id="PS51752">
    <property type="entry name" value="JACALIN_LECTIN"/>
    <property type="match status" value="4"/>
</dbReference>
<dbReference type="Gene3D" id="2.60.210.10">
    <property type="entry name" value="Apoptosis, Tumor Necrosis Factor Receptor Associated Protein 2, Chain A"/>
    <property type="match status" value="1"/>
</dbReference>
<keyword evidence="7" id="KW-1185">Reference proteome</keyword>
<feature type="domain" description="Jacalin-type lectin" evidence="5">
    <location>
        <begin position="523"/>
        <end position="668"/>
    </location>
</feature>
<proteinExistence type="inferred from homology"/>
<sequence>MTTKCSSDARRKEISSSKLTDSIKIGPWGGPGGNQHWSFKAKVAITEIIITHGIVVDSISFTSIDENGKIEHSEKFGGGGGKTEKVLFDWPGEYLTSISGTCNIFYGNYVVQSLCFYTNQTRYGPFGCTSGSPFNFPMEDGVIIGFHGRGWPSFGYVDAIGIYIKPVDDLFCGSTQGVLSITNKDPSYNWKNPTKKDLWGGNGGKEWNYQPNGAITEIKVHHGKCIDSISFKSKDGDGNWRKYGGTGGKEEPPFQIDWPRDYLASIRGTYNYSDEKKLVIQSLYFETRKGLPYGPFGEANDKEAKKFEFSMGEWIIVGLFGRESTSIDALGIYAKPYASISCPPSHVQMLREERDDPPAHFLFKVESYSQLLPNEQGLMCESYVFDVAGYKWKLILYPHGDDTCDGKGHISIYLAILESNFISDDGDNLSVCVDLKFFVFNHNTKKYLAIRDAKGAVLIFNKQKTKQGFSQLLSLDIFKNPSHGYLVNDCCTFGVELLVIRPSSHVEEQTLTSENSSNLASNSIKVGPWGGPGGDQHWSFKAKVAITEIIICNGWVVDSVSFVGIDENGEIHYSKKYGGDHGEAHKISLDWPREFLTSLSRTCHDHERNYGIQSLCFHTNRTKYGPYGRTNGSPFNFSMEDGVIIGFYGRAGCSNASFVNAIGVYAKPLEDSFCDSTQGLFITHKVNDAMNIEVPREAGPWGGITGKQFDDGIFSSIGQVNIFVGDGVVRGIGFLYNTKDGKCVESKRHGCGGRDDEKIYRIKLDCLKEYIVGIMRYFGPVVENAGHEALRSITFYSNKGKYGPFGNEIGTAFSSSISDGKVVGFHGRSGCYLCAIGVHMEYFDDN</sequence>
<dbReference type="Gene3D" id="2.100.10.30">
    <property type="entry name" value="Jacalin-like lectin domain"/>
    <property type="match status" value="4"/>
</dbReference>
<reference evidence="6" key="2">
    <citation type="submission" date="2023-06" db="EMBL/GenBank/DDBJ databases">
        <authorList>
            <person name="Swenson N.G."/>
            <person name="Wegrzyn J.L."/>
            <person name="Mcevoy S.L."/>
        </authorList>
    </citation>
    <scope>NUCLEOTIDE SEQUENCE</scope>
    <source>
        <strain evidence="6">NS2018</strain>
        <tissue evidence="6">Leaf</tissue>
    </source>
</reference>
<comment type="caution">
    <text evidence="6">The sequence shown here is derived from an EMBL/GenBank/DDBJ whole genome shotgun (WGS) entry which is preliminary data.</text>
</comment>
<protein>
    <submittedName>
        <fullName evidence="6">Uncharacterized protein</fullName>
    </submittedName>
</protein>
<feature type="domain" description="Jacalin-type lectin" evidence="5">
    <location>
        <begin position="22"/>
        <end position="166"/>
    </location>
</feature>
<dbReference type="Pfam" id="PF22486">
    <property type="entry name" value="MATH_2"/>
    <property type="match status" value="1"/>
</dbReference>
<dbReference type="Proteomes" id="UP001168877">
    <property type="component" value="Unassembled WGS sequence"/>
</dbReference>
<dbReference type="InterPro" id="IPR008974">
    <property type="entry name" value="TRAF-like"/>
</dbReference>
<dbReference type="SUPFAM" id="SSF51101">
    <property type="entry name" value="Mannose-binding lectins"/>
    <property type="match status" value="4"/>
</dbReference>
<dbReference type="Pfam" id="PF01419">
    <property type="entry name" value="Jacalin"/>
    <property type="match status" value="4"/>
</dbReference>
<keyword evidence="2" id="KW-0430">Lectin</keyword>
<evidence type="ECO:0000256" key="1">
    <source>
        <dbReference type="ARBA" id="ARBA00006568"/>
    </source>
</evidence>
<dbReference type="AlphaFoldDB" id="A0AA39RKY9"/>
<dbReference type="PANTHER" id="PTHR47293:SF66">
    <property type="entry name" value="JACALIN-RELATED LECTIN 11-RELATED"/>
    <property type="match status" value="1"/>
</dbReference>
<organism evidence="6 7">
    <name type="scientific">Acer saccharum</name>
    <name type="common">Sugar maple</name>
    <dbReference type="NCBI Taxonomy" id="4024"/>
    <lineage>
        <taxon>Eukaryota</taxon>
        <taxon>Viridiplantae</taxon>
        <taxon>Streptophyta</taxon>
        <taxon>Embryophyta</taxon>
        <taxon>Tracheophyta</taxon>
        <taxon>Spermatophyta</taxon>
        <taxon>Magnoliopsida</taxon>
        <taxon>eudicotyledons</taxon>
        <taxon>Gunneridae</taxon>
        <taxon>Pentapetalae</taxon>
        <taxon>rosids</taxon>
        <taxon>malvids</taxon>
        <taxon>Sapindales</taxon>
        <taxon>Sapindaceae</taxon>
        <taxon>Hippocastanoideae</taxon>
        <taxon>Acereae</taxon>
        <taxon>Acer</taxon>
    </lineage>
</organism>
<evidence type="ECO:0000256" key="3">
    <source>
        <dbReference type="ARBA" id="ARBA00022737"/>
    </source>
</evidence>
<evidence type="ECO:0000313" key="6">
    <source>
        <dbReference type="EMBL" id="KAK0576128.1"/>
    </source>
</evidence>
<dbReference type="SMART" id="SM00915">
    <property type="entry name" value="Jacalin"/>
    <property type="match status" value="4"/>
</dbReference>
<evidence type="ECO:0000313" key="7">
    <source>
        <dbReference type="Proteomes" id="UP001168877"/>
    </source>
</evidence>
<dbReference type="PANTHER" id="PTHR47293">
    <property type="entry name" value="JACALIN-RELATED LECTIN 3"/>
    <property type="match status" value="1"/>
</dbReference>